<evidence type="ECO:0000256" key="1">
    <source>
        <dbReference type="ARBA" id="ARBA00006987"/>
    </source>
</evidence>
<evidence type="ECO:0000313" key="3">
    <source>
        <dbReference type="EMBL" id="TCZ65496.1"/>
    </source>
</evidence>
<dbReference type="Proteomes" id="UP000295023">
    <property type="component" value="Unassembled WGS sequence"/>
</dbReference>
<dbReference type="Gene3D" id="3.40.190.10">
    <property type="entry name" value="Periplasmic binding protein-like II"/>
    <property type="match status" value="1"/>
</dbReference>
<evidence type="ECO:0000256" key="2">
    <source>
        <dbReference type="SAM" id="MobiDB-lite"/>
    </source>
</evidence>
<keyword evidence="4" id="KW-1185">Reference proteome</keyword>
<dbReference type="Pfam" id="PF03401">
    <property type="entry name" value="TctC"/>
    <property type="match status" value="1"/>
</dbReference>
<protein>
    <submittedName>
        <fullName evidence="3">Tripartite tricarboxylate transporter substrate binding protein</fullName>
    </submittedName>
</protein>
<dbReference type="PANTHER" id="PTHR42928">
    <property type="entry name" value="TRICARBOXYLATE-BINDING PROTEIN"/>
    <property type="match status" value="1"/>
</dbReference>
<dbReference type="InterPro" id="IPR042100">
    <property type="entry name" value="Bug_dom1"/>
</dbReference>
<dbReference type="AlphaFoldDB" id="A0A4R4DW15"/>
<gene>
    <name evidence="3" type="ORF">EXY23_04815</name>
</gene>
<dbReference type="OrthoDB" id="7251092at2"/>
<organism evidence="3 4">
    <name type="scientific">Roseicella aquatilis</name>
    <dbReference type="NCBI Taxonomy" id="2527868"/>
    <lineage>
        <taxon>Bacteria</taxon>
        <taxon>Pseudomonadati</taxon>
        <taxon>Pseudomonadota</taxon>
        <taxon>Alphaproteobacteria</taxon>
        <taxon>Acetobacterales</taxon>
        <taxon>Roseomonadaceae</taxon>
        <taxon>Roseicella</taxon>
    </lineage>
</organism>
<dbReference type="EMBL" id="SKBM01000003">
    <property type="protein sequence ID" value="TCZ65496.1"/>
    <property type="molecule type" value="Genomic_DNA"/>
</dbReference>
<comment type="caution">
    <text evidence="3">The sequence shown here is derived from an EMBL/GenBank/DDBJ whole genome shotgun (WGS) entry which is preliminary data.</text>
</comment>
<feature type="compositionally biased region" description="Basic and acidic residues" evidence="2">
    <location>
        <begin position="48"/>
        <end position="71"/>
    </location>
</feature>
<reference evidence="3 4" key="1">
    <citation type="submission" date="2019-03" db="EMBL/GenBank/DDBJ databases">
        <title>Paracraurococcus aquatilis NE82 genome sequence.</title>
        <authorList>
            <person name="Zhao Y."/>
            <person name="Du Z."/>
        </authorList>
    </citation>
    <scope>NUCLEOTIDE SEQUENCE [LARGE SCALE GENOMIC DNA]</scope>
    <source>
        <strain evidence="3 4">NE82</strain>
    </source>
</reference>
<evidence type="ECO:0000313" key="4">
    <source>
        <dbReference type="Proteomes" id="UP000295023"/>
    </source>
</evidence>
<dbReference type="Gene3D" id="3.40.190.150">
    <property type="entry name" value="Bordetella uptake gene, domain 1"/>
    <property type="match status" value="1"/>
</dbReference>
<dbReference type="PANTHER" id="PTHR42928:SF5">
    <property type="entry name" value="BLR1237 PROTEIN"/>
    <property type="match status" value="1"/>
</dbReference>
<name>A0A4R4DW15_9PROT</name>
<sequence length="406" mass="42364">MRLLHQADHAADHDVAPLGALDGAELGGGEGEAAWHASESRGCGAGTLDRRRPAGEGRVLRMPARPRDSRPRFGQFPGRGDMPMPVTRRATLALAGSALAAPALAQGDFPNRPLKMVIPFPPGGGSDILGRLLAQRMGEVLGQPVVPENRSGAGGNIGTEWVAKAAPDGYTIVTVFNTIVVNQFVYAKLPFDLKRDLVPVAKVALAPTLICGGPKLQAKDLREVVEISRRQPGLLNHGTPGLGTITHVSAELMDAMSGGRLTQVHYHGTGPAVTACVSGEVELVSAPLSAVDELVKAGRLRALGNLAGQDSPLMPGVPTVAQAAGLPGYAVDNWGAVLAPAGLPEPIRRKLEDAARQAVDTPEGRAALAARGIEASFADGATVTRIIAEDSARWEPVIRKADIRVE</sequence>
<dbReference type="InterPro" id="IPR005064">
    <property type="entry name" value="BUG"/>
</dbReference>
<feature type="region of interest" description="Disordered" evidence="2">
    <location>
        <begin position="29"/>
        <end position="84"/>
    </location>
</feature>
<accession>A0A4R4DW15</accession>
<proteinExistence type="inferred from homology"/>
<comment type="similarity">
    <text evidence="1">Belongs to the UPF0065 (bug) family.</text>
</comment>